<comment type="similarity">
    <text evidence="6">Belongs to the bacterial ribosomal protein bS20 family.</text>
</comment>
<feature type="compositionally biased region" description="Basic residues" evidence="7">
    <location>
        <begin position="1"/>
        <end position="12"/>
    </location>
</feature>
<reference evidence="8" key="1">
    <citation type="submission" date="2020-10" db="EMBL/GenBank/DDBJ databases">
        <authorList>
            <person name="Gilroy R."/>
        </authorList>
    </citation>
    <scope>NUCLEOTIDE SEQUENCE</scope>
    <source>
        <strain evidence="8">CHK193-30670</strain>
    </source>
</reference>
<dbReference type="Proteomes" id="UP000824074">
    <property type="component" value="Unassembled WGS sequence"/>
</dbReference>
<name>A0A9D1IMZ9_9FIRM</name>
<evidence type="ECO:0000256" key="5">
    <source>
        <dbReference type="ARBA" id="ARBA00035136"/>
    </source>
</evidence>
<dbReference type="GO" id="GO:0005840">
    <property type="term" value="C:ribosome"/>
    <property type="evidence" value="ECO:0007669"/>
    <property type="project" value="UniProtKB-KW"/>
</dbReference>
<dbReference type="NCBIfam" id="TIGR00029">
    <property type="entry name" value="S20"/>
    <property type="match status" value="1"/>
</dbReference>
<dbReference type="GO" id="GO:0003735">
    <property type="term" value="F:structural constituent of ribosome"/>
    <property type="evidence" value="ECO:0007669"/>
    <property type="project" value="InterPro"/>
</dbReference>
<evidence type="ECO:0000256" key="3">
    <source>
        <dbReference type="ARBA" id="ARBA00022980"/>
    </source>
</evidence>
<comment type="function">
    <text evidence="6">Binds directly to 16S ribosomal RNA.</text>
</comment>
<organism evidence="8 9">
    <name type="scientific">Candidatus Aphodocola excrementigallinarum</name>
    <dbReference type="NCBI Taxonomy" id="2840670"/>
    <lineage>
        <taxon>Bacteria</taxon>
        <taxon>Bacillati</taxon>
        <taxon>Bacillota</taxon>
        <taxon>Bacilli</taxon>
        <taxon>Candidatus Aphodocola</taxon>
    </lineage>
</organism>
<dbReference type="EMBL" id="DVMT01000022">
    <property type="protein sequence ID" value="HIU40098.1"/>
    <property type="molecule type" value="Genomic_DNA"/>
</dbReference>
<reference evidence="8" key="2">
    <citation type="journal article" date="2021" name="PeerJ">
        <title>Extensive microbial diversity within the chicken gut microbiome revealed by metagenomics and culture.</title>
        <authorList>
            <person name="Gilroy R."/>
            <person name="Ravi A."/>
            <person name="Getino M."/>
            <person name="Pursley I."/>
            <person name="Horton D.L."/>
            <person name="Alikhan N.F."/>
            <person name="Baker D."/>
            <person name="Gharbi K."/>
            <person name="Hall N."/>
            <person name="Watson M."/>
            <person name="Adriaenssens E.M."/>
            <person name="Foster-Nyarko E."/>
            <person name="Jarju S."/>
            <person name="Secka A."/>
            <person name="Antonio M."/>
            <person name="Oren A."/>
            <person name="Chaudhuri R.R."/>
            <person name="La Ragione R."/>
            <person name="Hildebrand F."/>
            <person name="Pallen M.J."/>
        </authorList>
    </citation>
    <scope>NUCLEOTIDE SEQUENCE</scope>
    <source>
        <strain evidence="8">CHK193-30670</strain>
    </source>
</reference>
<dbReference type="GO" id="GO:0006412">
    <property type="term" value="P:translation"/>
    <property type="evidence" value="ECO:0007669"/>
    <property type="project" value="UniProtKB-UniRule"/>
</dbReference>
<evidence type="ECO:0000313" key="8">
    <source>
        <dbReference type="EMBL" id="HIU40098.1"/>
    </source>
</evidence>
<accession>A0A9D1IMZ9</accession>
<evidence type="ECO:0000256" key="1">
    <source>
        <dbReference type="ARBA" id="ARBA00022730"/>
    </source>
</evidence>
<keyword evidence="1 6" id="KW-0699">rRNA-binding</keyword>
<dbReference type="Pfam" id="PF01649">
    <property type="entry name" value="Ribosomal_S20p"/>
    <property type="match status" value="1"/>
</dbReference>
<evidence type="ECO:0000256" key="7">
    <source>
        <dbReference type="SAM" id="MobiDB-lite"/>
    </source>
</evidence>
<dbReference type="HAMAP" id="MF_00500">
    <property type="entry name" value="Ribosomal_bS20"/>
    <property type="match status" value="1"/>
</dbReference>
<feature type="region of interest" description="Disordered" evidence="7">
    <location>
        <begin position="1"/>
        <end position="37"/>
    </location>
</feature>
<protein>
    <recommendedName>
        <fullName evidence="5 6">Small ribosomal subunit protein bS20</fullName>
    </recommendedName>
</protein>
<dbReference type="InterPro" id="IPR002583">
    <property type="entry name" value="Ribosomal_bS20"/>
</dbReference>
<dbReference type="InterPro" id="IPR036510">
    <property type="entry name" value="Ribosomal_bS20_sf"/>
</dbReference>
<proteinExistence type="inferred from homology"/>
<keyword evidence="3 6" id="KW-0689">Ribosomal protein</keyword>
<comment type="caution">
    <text evidence="8">The sequence shown here is derived from an EMBL/GenBank/DDBJ whole genome shotgun (WGS) entry which is preliminary data.</text>
</comment>
<keyword evidence="2 6" id="KW-0694">RNA-binding</keyword>
<dbReference type="Gene3D" id="1.20.58.110">
    <property type="entry name" value="Ribosomal protein S20"/>
    <property type="match status" value="1"/>
</dbReference>
<evidence type="ECO:0000256" key="4">
    <source>
        <dbReference type="ARBA" id="ARBA00023274"/>
    </source>
</evidence>
<gene>
    <name evidence="6 8" type="primary">rpsT</name>
    <name evidence="8" type="ORF">IAB68_02205</name>
</gene>
<keyword evidence="4 6" id="KW-0687">Ribonucleoprotein</keyword>
<evidence type="ECO:0000256" key="2">
    <source>
        <dbReference type="ARBA" id="ARBA00022884"/>
    </source>
</evidence>
<sequence length="80" mass="8924">MPNIKSAKKRVKVNQTKHDSNLGPKGSMKTAVKKTRKEANQENLNLANKRIDKAVNKGIITKNKAARLKSNLSKKVNETK</sequence>
<dbReference type="GO" id="GO:1990904">
    <property type="term" value="C:ribonucleoprotein complex"/>
    <property type="evidence" value="ECO:0007669"/>
    <property type="project" value="UniProtKB-KW"/>
</dbReference>
<dbReference type="SUPFAM" id="SSF46992">
    <property type="entry name" value="Ribosomal protein S20"/>
    <property type="match status" value="1"/>
</dbReference>
<evidence type="ECO:0000313" key="9">
    <source>
        <dbReference type="Proteomes" id="UP000824074"/>
    </source>
</evidence>
<dbReference type="AlphaFoldDB" id="A0A9D1IMZ9"/>
<dbReference type="GO" id="GO:0019843">
    <property type="term" value="F:rRNA binding"/>
    <property type="evidence" value="ECO:0007669"/>
    <property type="project" value="UniProtKB-UniRule"/>
</dbReference>
<evidence type="ECO:0000256" key="6">
    <source>
        <dbReference type="HAMAP-Rule" id="MF_00500"/>
    </source>
</evidence>